<dbReference type="Gene3D" id="2.60.120.200">
    <property type="match status" value="1"/>
</dbReference>
<evidence type="ECO:0000256" key="4">
    <source>
        <dbReference type="SAM" id="Phobius"/>
    </source>
</evidence>
<evidence type="ECO:0000256" key="2">
    <source>
        <dbReference type="RuleBase" id="RU102079"/>
    </source>
</evidence>
<dbReference type="InterPro" id="IPR001079">
    <property type="entry name" value="Galectin_CRD"/>
</dbReference>
<keyword evidence="4" id="KW-0812">Transmembrane</keyword>
<feature type="transmembrane region" description="Helical" evidence="4">
    <location>
        <begin position="322"/>
        <end position="340"/>
    </location>
</feature>
<feature type="region of interest" description="Disordered" evidence="3">
    <location>
        <begin position="172"/>
        <end position="237"/>
    </location>
</feature>
<reference evidence="6" key="1">
    <citation type="submission" date="2019-08" db="EMBL/GenBank/DDBJ databases">
        <title>The genome of the North American firefly Photinus pyralis.</title>
        <authorList>
            <consortium name="Photinus pyralis genome working group"/>
            <person name="Fallon T.R."/>
            <person name="Sander Lower S.E."/>
            <person name="Weng J.-K."/>
        </authorList>
    </citation>
    <scope>NUCLEOTIDE SEQUENCE</scope>
    <source>
        <strain evidence="6">TRF0915ILg1</strain>
        <tissue evidence="6">Whole body</tissue>
    </source>
</reference>
<dbReference type="InterPro" id="IPR013320">
    <property type="entry name" value="ConA-like_dom_sf"/>
</dbReference>
<dbReference type="CDD" id="cd00070">
    <property type="entry name" value="GLECT"/>
    <property type="match status" value="1"/>
</dbReference>
<feature type="compositionally biased region" description="Polar residues" evidence="3">
    <location>
        <begin position="208"/>
        <end position="229"/>
    </location>
</feature>
<comment type="caution">
    <text evidence="6">The sequence shown here is derived from an EMBL/GenBank/DDBJ whole genome shotgun (WGS) entry which is preliminary data.</text>
</comment>
<name>A0A8K0D2V6_IGNLU</name>
<dbReference type="PROSITE" id="PS51304">
    <property type="entry name" value="GALECTIN"/>
    <property type="match status" value="1"/>
</dbReference>
<evidence type="ECO:0000313" key="6">
    <source>
        <dbReference type="EMBL" id="KAF2898415.1"/>
    </source>
</evidence>
<evidence type="ECO:0000256" key="1">
    <source>
        <dbReference type="ARBA" id="ARBA00022734"/>
    </source>
</evidence>
<dbReference type="SMART" id="SM00908">
    <property type="entry name" value="Gal-bind_lectin"/>
    <property type="match status" value="1"/>
</dbReference>
<dbReference type="GO" id="GO:0030246">
    <property type="term" value="F:carbohydrate binding"/>
    <property type="evidence" value="ECO:0007669"/>
    <property type="project" value="UniProtKB-UniRule"/>
</dbReference>
<dbReference type="PANTHER" id="PTHR11346:SF176">
    <property type="entry name" value="32 KDA BETA-GALACTOSIDE-BINDING LECTIN LEC-3"/>
    <property type="match status" value="1"/>
</dbReference>
<dbReference type="OrthoDB" id="6251307at2759"/>
<dbReference type="Proteomes" id="UP000801492">
    <property type="component" value="Unassembled WGS sequence"/>
</dbReference>
<keyword evidence="4" id="KW-1133">Transmembrane helix</keyword>
<feature type="compositionally biased region" description="Low complexity" evidence="3">
    <location>
        <begin position="193"/>
        <end position="207"/>
    </location>
</feature>
<protein>
    <recommendedName>
        <fullName evidence="2">Galectin</fullName>
    </recommendedName>
</protein>
<dbReference type="AlphaFoldDB" id="A0A8K0D2V6"/>
<dbReference type="InterPro" id="IPR044156">
    <property type="entry name" value="Galectin-like"/>
</dbReference>
<evidence type="ECO:0000256" key="3">
    <source>
        <dbReference type="SAM" id="MobiDB-lite"/>
    </source>
</evidence>
<gene>
    <name evidence="6" type="ORF">ILUMI_07762</name>
</gene>
<accession>A0A8K0D2V6</accession>
<dbReference type="GO" id="GO:0016936">
    <property type="term" value="F:galactoside binding"/>
    <property type="evidence" value="ECO:0007669"/>
    <property type="project" value="TreeGrafter"/>
</dbReference>
<dbReference type="Pfam" id="PF00337">
    <property type="entry name" value="Gal-bind_lectin"/>
    <property type="match status" value="1"/>
</dbReference>
<sequence>MDEPIFDPPIPYIGPIQTRFIPGKVIKIQGTVPAVAYRFNINLQCGSQTSPQDDIAIQIAVKVLDGYIGLNSLQNSIWGEEQLNLTLQIKRAEKFEIILKCEFSQYKITINGTHHCEFPQRIHYDQISHLAIDGDVSIIQISYEHDSSSGSVDGPKAPLIDELQNCHSVNAAFTPSPGFTDPPPYSVVPSNDTEQYPPQYTNPYPTQCSSNPPYPSQLNNPPYPSQLNNPPYPSQSNNVPYPYPTTYSPYSTNVASGMPYPTNTYLLPGAPGAVSFNVYPVPGTEGIAAPPPPGAPVPLNAASSNFRPVKRSRLRRTCAICWSVLLIVIGVVVIIIVKVLRKGVIHKKHSHSSSSYSSSNDRW</sequence>
<evidence type="ECO:0000259" key="5">
    <source>
        <dbReference type="PROSITE" id="PS51304"/>
    </source>
</evidence>
<dbReference type="SUPFAM" id="SSF49899">
    <property type="entry name" value="Concanavalin A-like lectins/glucanases"/>
    <property type="match status" value="1"/>
</dbReference>
<keyword evidence="1 2" id="KW-0430">Lectin</keyword>
<organism evidence="6 7">
    <name type="scientific">Ignelater luminosus</name>
    <name type="common">Cucubano</name>
    <name type="synonym">Pyrophorus luminosus</name>
    <dbReference type="NCBI Taxonomy" id="2038154"/>
    <lineage>
        <taxon>Eukaryota</taxon>
        <taxon>Metazoa</taxon>
        <taxon>Ecdysozoa</taxon>
        <taxon>Arthropoda</taxon>
        <taxon>Hexapoda</taxon>
        <taxon>Insecta</taxon>
        <taxon>Pterygota</taxon>
        <taxon>Neoptera</taxon>
        <taxon>Endopterygota</taxon>
        <taxon>Coleoptera</taxon>
        <taxon>Polyphaga</taxon>
        <taxon>Elateriformia</taxon>
        <taxon>Elateroidea</taxon>
        <taxon>Elateridae</taxon>
        <taxon>Agrypninae</taxon>
        <taxon>Pyrophorini</taxon>
        <taxon>Ignelater</taxon>
    </lineage>
</organism>
<proteinExistence type="predicted"/>
<evidence type="ECO:0000313" key="7">
    <source>
        <dbReference type="Proteomes" id="UP000801492"/>
    </source>
</evidence>
<dbReference type="EMBL" id="VTPC01003514">
    <property type="protein sequence ID" value="KAF2898415.1"/>
    <property type="molecule type" value="Genomic_DNA"/>
</dbReference>
<keyword evidence="7" id="KW-1185">Reference proteome</keyword>
<dbReference type="SMART" id="SM00276">
    <property type="entry name" value="GLECT"/>
    <property type="match status" value="1"/>
</dbReference>
<dbReference type="PANTHER" id="PTHR11346">
    <property type="entry name" value="GALECTIN"/>
    <property type="match status" value="1"/>
</dbReference>
<feature type="domain" description="Galectin" evidence="5">
    <location>
        <begin position="12"/>
        <end position="144"/>
    </location>
</feature>
<keyword evidence="4" id="KW-0472">Membrane</keyword>